<dbReference type="InParanoid" id="S7W7I3"/>
<dbReference type="InterPro" id="IPR039355">
    <property type="entry name" value="Transcription_factor_GATA"/>
</dbReference>
<keyword evidence="5" id="KW-0539">Nucleus</keyword>
<feature type="compositionally biased region" description="Basic and acidic residues" evidence="7">
    <location>
        <begin position="362"/>
        <end position="376"/>
    </location>
</feature>
<protein>
    <submittedName>
        <fullName evidence="9">GATA Zn-finger-containing transcription factor</fullName>
    </submittedName>
</protein>
<keyword evidence="3 6" id="KW-0863">Zinc-finger</keyword>
<dbReference type="Pfam" id="PF00320">
    <property type="entry name" value="GATA"/>
    <property type="match status" value="1"/>
</dbReference>
<dbReference type="GO" id="GO:0000978">
    <property type="term" value="F:RNA polymerase II cis-regulatory region sequence-specific DNA binding"/>
    <property type="evidence" value="ECO:0007669"/>
    <property type="project" value="TreeGrafter"/>
</dbReference>
<dbReference type="PROSITE" id="PS50114">
    <property type="entry name" value="GATA_ZN_FINGER_2"/>
    <property type="match status" value="2"/>
</dbReference>
<dbReference type="SMART" id="SM00401">
    <property type="entry name" value="ZnF_GATA"/>
    <property type="match status" value="2"/>
</dbReference>
<evidence type="ECO:0000256" key="3">
    <source>
        <dbReference type="ARBA" id="ARBA00022771"/>
    </source>
</evidence>
<evidence type="ECO:0000256" key="1">
    <source>
        <dbReference type="ARBA" id="ARBA00004123"/>
    </source>
</evidence>
<keyword evidence="2" id="KW-0479">Metal-binding</keyword>
<name>S7W7I3_SPRLO</name>
<dbReference type="Proteomes" id="UP000014978">
    <property type="component" value="Unassembled WGS sequence"/>
</dbReference>
<comment type="caution">
    <text evidence="9">The sequence shown here is derived from an EMBL/GenBank/DDBJ whole genome shotgun (WGS) entry which is preliminary data.</text>
</comment>
<dbReference type="InterPro" id="IPR013088">
    <property type="entry name" value="Znf_NHR/GATA"/>
</dbReference>
<feature type="region of interest" description="Disordered" evidence="7">
    <location>
        <begin position="300"/>
        <end position="324"/>
    </location>
</feature>
<evidence type="ECO:0000313" key="10">
    <source>
        <dbReference type="Proteomes" id="UP000014978"/>
    </source>
</evidence>
<dbReference type="GO" id="GO:0000981">
    <property type="term" value="F:DNA-binding transcription factor activity, RNA polymerase II-specific"/>
    <property type="evidence" value="ECO:0007669"/>
    <property type="project" value="TreeGrafter"/>
</dbReference>
<proteinExistence type="predicted"/>
<sequence length="408" mass="48526">MTEYNFNNGIYKEKDEEEMDGKDVEDVEKTNKISGVDELYQSGMDNQIMKQKHNEYTASQYYGRSQVHPDYQYQRKQDAYMHENTHSMYSPRMPQFFSYPHHDSNIGYHFYDMNSNGQFIPNISSHDTMNTMRVIKEVRRKPKLRVCSNCVTTTTPSWRRSVDKKQLLCNACGLYQKLHHKPRPFATTPDGKTKALKTGFEKYKCLSCGITESRMWRKTPSNLPICHSCYIQEIGHHISNDHPSEIQNNEIYDKGLKGDYMPHNQEINYRRNHHDMSYAMYSPQDRSYANHLYTDQIKDQYSPQMDTQEPQDKQETKFTETDEHYKTPFSKDIYTSNYSTIDKQRKNMSYYRDDGYFYEQNAERKETTNENEKSKIVESNFHSDNPYNHSYPEKNFVNKNSPDRTEDH</sequence>
<evidence type="ECO:0000256" key="2">
    <source>
        <dbReference type="ARBA" id="ARBA00022723"/>
    </source>
</evidence>
<feature type="region of interest" description="Disordered" evidence="7">
    <location>
        <begin position="362"/>
        <end position="408"/>
    </location>
</feature>
<comment type="subcellular location">
    <subcellularLocation>
        <location evidence="1">Nucleus</location>
    </subcellularLocation>
</comment>
<evidence type="ECO:0000256" key="4">
    <source>
        <dbReference type="ARBA" id="ARBA00022833"/>
    </source>
</evidence>
<dbReference type="InterPro" id="IPR000679">
    <property type="entry name" value="Znf_GATA"/>
</dbReference>
<accession>S7W7I3</accession>
<dbReference type="PANTHER" id="PTHR10071">
    <property type="entry name" value="TRANSCRIPTION FACTOR GATA FAMILY MEMBER"/>
    <property type="match status" value="1"/>
</dbReference>
<dbReference type="Gene3D" id="3.30.50.10">
    <property type="entry name" value="Erythroid Transcription Factor GATA-1, subunit A"/>
    <property type="match status" value="2"/>
</dbReference>
<dbReference type="SUPFAM" id="SSF57716">
    <property type="entry name" value="Glucocorticoid receptor-like (DNA-binding domain)"/>
    <property type="match status" value="2"/>
</dbReference>
<dbReference type="GO" id="GO:0005634">
    <property type="term" value="C:nucleus"/>
    <property type="evidence" value="ECO:0007669"/>
    <property type="project" value="UniProtKB-SubCell"/>
</dbReference>
<feature type="domain" description="GATA-type" evidence="8">
    <location>
        <begin position="199"/>
        <end position="229"/>
    </location>
</feature>
<dbReference type="HOGENOM" id="CLU_674684_0_0_1"/>
<keyword evidence="4" id="KW-0862">Zinc</keyword>
<evidence type="ECO:0000256" key="7">
    <source>
        <dbReference type="SAM" id="MobiDB-lite"/>
    </source>
</evidence>
<evidence type="ECO:0000259" key="8">
    <source>
        <dbReference type="PROSITE" id="PS50114"/>
    </source>
</evidence>
<evidence type="ECO:0000313" key="9">
    <source>
        <dbReference type="EMBL" id="EPR78761.1"/>
    </source>
</evidence>
<feature type="domain" description="GATA-type" evidence="8">
    <location>
        <begin position="141"/>
        <end position="199"/>
    </location>
</feature>
<reference evidence="10" key="1">
    <citation type="journal article" date="2013" name="PLoS Genet.">
        <title>The genome of Spraguea lophii and the basis of host-microsporidian interactions.</title>
        <authorList>
            <person name="Campbell S.E."/>
            <person name="Williams T.A."/>
            <person name="Yousuf A."/>
            <person name="Soanes D.M."/>
            <person name="Paszkiewicz K.H."/>
            <person name="Williams B.A.P."/>
        </authorList>
    </citation>
    <scope>NUCLEOTIDE SEQUENCE [LARGE SCALE GENOMIC DNA]</scope>
    <source>
        <strain evidence="10">42_110</strain>
    </source>
</reference>
<dbReference type="GO" id="GO:0045165">
    <property type="term" value="P:cell fate commitment"/>
    <property type="evidence" value="ECO:0007669"/>
    <property type="project" value="TreeGrafter"/>
</dbReference>
<dbReference type="STRING" id="1358809.S7W7I3"/>
<evidence type="ECO:0000256" key="5">
    <source>
        <dbReference type="ARBA" id="ARBA00023242"/>
    </source>
</evidence>
<dbReference type="AlphaFoldDB" id="S7W7I3"/>
<dbReference type="GO" id="GO:0045944">
    <property type="term" value="P:positive regulation of transcription by RNA polymerase II"/>
    <property type="evidence" value="ECO:0007669"/>
    <property type="project" value="TreeGrafter"/>
</dbReference>
<dbReference type="PANTHER" id="PTHR10071:SF281">
    <property type="entry name" value="BOX A-BINDING FACTOR-RELATED"/>
    <property type="match status" value="1"/>
</dbReference>
<keyword evidence="10" id="KW-1185">Reference proteome</keyword>
<dbReference type="CDD" id="cd00202">
    <property type="entry name" value="ZnF_GATA"/>
    <property type="match status" value="1"/>
</dbReference>
<organism evidence="9 10">
    <name type="scientific">Spraguea lophii (strain 42_110)</name>
    <name type="common">Microsporidian parasite</name>
    <dbReference type="NCBI Taxonomy" id="1358809"/>
    <lineage>
        <taxon>Eukaryota</taxon>
        <taxon>Fungi</taxon>
        <taxon>Fungi incertae sedis</taxon>
        <taxon>Microsporidia</taxon>
        <taxon>Spragueidae</taxon>
        <taxon>Spraguea</taxon>
    </lineage>
</organism>
<dbReference type="VEuPathDB" id="MicrosporidiaDB:SLOPH_385"/>
<dbReference type="EMBL" id="ATCN01000573">
    <property type="protein sequence ID" value="EPR78761.1"/>
    <property type="molecule type" value="Genomic_DNA"/>
</dbReference>
<feature type="compositionally biased region" description="Basic and acidic residues" evidence="7">
    <location>
        <begin position="310"/>
        <end position="324"/>
    </location>
</feature>
<evidence type="ECO:0000256" key="6">
    <source>
        <dbReference type="PROSITE-ProRule" id="PRU00094"/>
    </source>
</evidence>
<dbReference type="GO" id="GO:0000122">
    <property type="term" value="P:negative regulation of transcription by RNA polymerase II"/>
    <property type="evidence" value="ECO:0007669"/>
    <property type="project" value="TreeGrafter"/>
</dbReference>
<gene>
    <name evidence="9" type="ORF">SLOPH_385</name>
</gene>
<dbReference type="GO" id="GO:0008270">
    <property type="term" value="F:zinc ion binding"/>
    <property type="evidence" value="ECO:0007669"/>
    <property type="project" value="UniProtKB-KW"/>
</dbReference>
<dbReference type="OrthoDB" id="515401at2759"/>